<dbReference type="CDD" id="cd17319">
    <property type="entry name" value="MFS_ExuT_GudP_like"/>
    <property type="match status" value="1"/>
</dbReference>
<proteinExistence type="inferred from homology"/>
<dbReference type="PROSITE" id="PS50850">
    <property type="entry name" value="MFS"/>
    <property type="match status" value="1"/>
</dbReference>
<organism evidence="9 10">
    <name type="scientific">Pseudocitrobacter faecalis</name>
    <dbReference type="NCBI Taxonomy" id="1398493"/>
    <lineage>
        <taxon>Bacteria</taxon>
        <taxon>Pseudomonadati</taxon>
        <taxon>Pseudomonadota</taxon>
        <taxon>Gammaproteobacteria</taxon>
        <taxon>Enterobacterales</taxon>
        <taxon>Enterobacteriaceae</taxon>
        <taxon>Pseudocitrobacter</taxon>
    </lineage>
</organism>
<feature type="transmembrane region" description="Helical" evidence="7">
    <location>
        <begin position="25"/>
        <end position="44"/>
    </location>
</feature>
<feature type="transmembrane region" description="Helical" evidence="7">
    <location>
        <begin position="248"/>
        <end position="269"/>
    </location>
</feature>
<evidence type="ECO:0000256" key="7">
    <source>
        <dbReference type="SAM" id="Phobius"/>
    </source>
</evidence>
<accession>A0ABX9G376</accession>
<name>A0ABX9G376_9ENTR</name>
<dbReference type="Proteomes" id="UP000253201">
    <property type="component" value="Unassembled WGS sequence"/>
</dbReference>
<feature type="transmembrane region" description="Helical" evidence="7">
    <location>
        <begin position="179"/>
        <end position="198"/>
    </location>
</feature>
<feature type="transmembrane region" description="Helical" evidence="7">
    <location>
        <begin position="281"/>
        <end position="301"/>
    </location>
</feature>
<dbReference type="Pfam" id="PF07690">
    <property type="entry name" value="MFS_1"/>
    <property type="match status" value="1"/>
</dbReference>
<evidence type="ECO:0000256" key="4">
    <source>
        <dbReference type="ARBA" id="ARBA00022989"/>
    </source>
</evidence>
<feature type="transmembrane region" description="Helical" evidence="7">
    <location>
        <begin position="56"/>
        <end position="74"/>
    </location>
</feature>
<evidence type="ECO:0000256" key="5">
    <source>
        <dbReference type="ARBA" id="ARBA00023136"/>
    </source>
</evidence>
<dbReference type="PANTHER" id="PTHR11662">
    <property type="entry name" value="SOLUTE CARRIER FAMILY 17"/>
    <property type="match status" value="1"/>
</dbReference>
<dbReference type="InterPro" id="IPR036259">
    <property type="entry name" value="MFS_trans_sf"/>
</dbReference>
<dbReference type="RefSeq" id="WP_113856990.1">
    <property type="nucleotide sequence ID" value="NZ_QNRL01000001.1"/>
</dbReference>
<dbReference type="Gene3D" id="1.20.1250.20">
    <property type="entry name" value="MFS general substrate transporter like domains"/>
    <property type="match status" value="2"/>
</dbReference>
<feature type="transmembrane region" description="Helical" evidence="7">
    <location>
        <begin position="379"/>
        <end position="402"/>
    </location>
</feature>
<evidence type="ECO:0000256" key="1">
    <source>
        <dbReference type="ARBA" id="ARBA00004141"/>
    </source>
</evidence>
<evidence type="ECO:0000313" key="9">
    <source>
        <dbReference type="EMBL" id="RBP14925.1"/>
    </source>
</evidence>
<feature type="domain" description="Major facilitator superfamily (MFS) profile" evidence="8">
    <location>
        <begin position="27"/>
        <end position="434"/>
    </location>
</feature>
<feature type="transmembrane region" description="Helical" evidence="7">
    <location>
        <begin position="408"/>
        <end position="429"/>
    </location>
</feature>
<keyword evidence="4 7" id="KW-1133">Transmembrane helix</keyword>
<dbReference type="SUPFAM" id="SSF103473">
    <property type="entry name" value="MFS general substrate transporter"/>
    <property type="match status" value="1"/>
</dbReference>
<dbReference type="InterPro" id="IPR011701">
    <property type="entry name" value="MFS"/>
</dbReference>
<feature type="transmembrane region" description="Helical" evidence="7">
    <location>
        <begin position="346"/>
        <end position="367"/>
    </location>
</feature>
<keyword evidence="3 7" id="KW-0812">Transmembrane</keyword>
<dbReference type="InterPro" id="IPR050382">
    <property type="entry name" value="MFS_Na/Anion_cotransporter"/>
</dbReference>
<comment type="subcellular location">
    <subcellularLocation>
        <location evidence="1">Membrane</location>
        <topology evidence="1">Multi-pass membrane protein</topology>
    </subcellularLocation>
</comment>
<sequence>MNTYSHNRVATVAAVAAVPRSRRRIGILTLLAAGTMINYLDRTVLGIAAPQLTQDLGIGAAMMGIVFSAFAWTYALAQIPGGMFLDRFGNKVTYLLALSFWSLFTLLHGFAIGLKTLLLCRFGLGVSEAPCFPVNSRVVSAWFPQQERARATAVYTVGEYLGLACFAPLLFWIMDGFGWRTLFITVGVFGLLFALVWWRCYREPHEDKHLSDQERDYIAAGGGITTGTEKKTHFSWPLVRQLLSKRQILGASIGQFAGNTVLVFFLTWFPTYLATERHMPWLKVGFFAILPFLAAAGGVMFGGWVSDKILKATGSANLGRKLPIVVGLLMASCIISANWLESDTAVILVMSFAFFGQGMVGLGWTLISDMAPKGLGGLTGGLFNFCANFAGILTPLVIGFIVAAFGNFFYALIYIGGAALLGVVAYLFILGDVKRIELDITQGETDAN</sequence>
<dbReference type="InterPro" id="IPR020846">
    <property type="entry name" value="MFS_dom"/>
</dbReference>
<keyword evidence="10" id="KW-1185">Reference proteome</keyword>
<evidence type="ECO:0000256" key="2">
    <source>
        <dbReference type="ARBA" id="ARBA00022475"/>
    </source>
</evidence>
<protein>
    <submittedName>
        <fullName evidence="9">ACS family D-galactonate transporter-like MFS transporter</fullName>
    </submittedName>
</protein>
<evidence type="ECO:0000256" key="6">
    <source>
        <dbReference type="ARBA" id="ARBA00038514"/>
    </source>
</evidence>
<comment type="similarity">
    <text evidence="6">Belongs to the major facilitator superfamily. Phthalate permease family.</text>
</comment>
<feature type="transmembrane region" description="Helical" evidence="7">
    <location>
        <begin position="94"/>
        <end position="114"/>
    </location>
</feature>
<dbReference type="EMBL" id="QNRL01000001">
    <property type="protein sequence ID" value="RBP14925.1"/>
    <property type="molecule type" value="Genomic_DNA"/>
</dbReference>
<evidence type="ECO:0000256" key="3">
    <source>
        <dbReference type="ARBA" id="ARBA00022692"/>
    </source>
</evidence>
<feature type="transmembrane region" description="Helical" evidence="7">
    <location>
        <begin position="322"/>
        <end position="340"/>
    </location>
</feature>
<keyword evidence="2" id="KW-1003">Cell membrane</keyword>
<keyword evidence="5 7" id="KW-0472">Membrane</keyword>
<gene>
    <name evidence="9" type="ORF">DFQ50_101400</name>
</gene>
<evidence type="ECO:0000313" key="10">
    <source>
        <dbReference type="Proteomes" id="UP000253201"/>
    </source>
</evidence>
<evidence type="ECO:0000259" key="8">
    <source>
        <dbReference type="PROSITE" id="PS50850"/>
    </source>
</evidence>
<reference evidence="9 10" key="1">
    <citation type="submission" date="2018-06" db="EMBL/GenBank/DDBJ databases">
        <title>Genomic Encyclopedia of Type Strains, Phase IV (KMG-IV): sequencing the most valuable type-strain genomes for metagenomic binning, comparative biology and taxonomic classification.</title>
        <authorList>
            <person name="Goeker M."/>
        </authorList>
    </citation>
    <scope>NUCLEOTIDE SEQUENCE [LARGE SCALE GENOMIC DNA]</scope>
    <source>
        <strain evidence="9 10">DSM 27453</strain>
    </source>
</reference>
<dbReference type="PANTHER" id="PTHR11662:SF333">
    <property type="entry name" value="D-GALACTONATE TRANSPORTER"/>
    <property type="match status" value="1"/>
</dbReference>
<comment type="caution">
    <text evidence="9">The sequence shown here is derived from an EMBL/GenBank/DDBJ whole genome shotgun (WGS) entry which is preliminary data.</text>
</comment>